<comment type="similarity">
    <text evidence="1">Belongs to the pyrroline-5-carboxylate reductase family.</text>
</comment>
<dbReference type="PANTHER" id="PTHR11645:SF51">
    <property type="entry name" value="COME OPERON PROTEIN 4"/>
    <property type="match status" value="1"/>
</dbReference>
<evidence type="ECO:0000256" key="1">
    <source>
        <dbReference type="ARBA" id="ARBA00005525"/>
    </source>
</evidence>
<dbReference type="Pfam" id="PF03807">
    <property type="entry name" value="F420_oxidored"/>
    <property type="match status" value="1"/>
</dbReference>
<dbReference type="GO" id="GO:0004735">
    <property type="term" value="F:pyrroline-5-carboxylate reductase activity"/>
    <property type="evidence" value="ECO:0007669"/>
    <property type="project" value="InterPro"/>
</dbReference>
<feature type="domain" description="Pyrroline-5-carboxylate reductase catalytic N-terminal" evidence="3">
    <location>
        <begin position="3"/>
        <end position="98"/>
    </location>
</feature>
<dbReference type="Proteomes" id="UP000551878">
    <property type="component" value="Unassembled WGS sequence"/>
</dbReference>
<keyword evidence="2" id="KW-0521">NADP</keyword>
<comment type="caution">
    <text evidence="5">The sequence shown here is derived from an EMBL/GenBank/DDBJ whole genome shotgun (WGS) entry which is preliminary data.</text>
</comment>
<sequence>MHTIGFIGTGSMGRILIEAYANAEGTNQSHIVIHNRTREKAEDIKRDYPDIKVADSAEDVAKQADFIFICAKPLQIIPLLQSINTSLHKDKMIISITSPITVDELEEVVSCKAARFIPSITNRALAGSSLITYGSRLGKKDQENLWSLAEKISQPIVIDDSITRVSSDIVSCGPAFFSFLLEDFIQAATQQTNISEYEARKLTSDMMIGFATLLSDEHFTLSSLQERVSVPGGVTGKGLDVLRGQVGSMFHDLFIATHEKYAHDRAQIQEQVNALNKS</sequence>
<dbReference type="RefSeq" id="WP_184664397.1">
    <property type="nucleotide sequence ID" value="NZ_JACHHB010000009.1"/>
</dbReference>
<dbReference type="EMBL" id="JACHHB010000009">
    <property type="protein sequence ID" value="MBB5173966.1"/>
    <property type="molecule type" value="Genomic_DNA"/>
</dbReference>
<evidence type="ECO:0000259" key="3">
    <source>
        <dbReference type="Pfam" id="PF03807"/>
    </source>
</evidence>
<feature type="binding site" evidence="2">
    <location>
        <begin position="7"/>
        <end position="12"/>
    </location>
    <ligand>
        <name>NADP(+)</name>
        <dbReference type="ChEBI" id="CHEBI:58349"/>
    </ligand>
</feature>
<evidence type="ECO:0000313" key="6">
    <source>
        <dbReference type="Proteomes" id="UP000551878"/>
    </source>
</evidence>
<reference evidence="5 6" key="1">
    <citation type="submission" date="2020-08" db="EMBL/GenBank/DDBJ databases">
        <title>Genomic Encyclopedia of Type Strains, Phase IV (KMG-IV): sequencing the most valuable type-strain genomes for metagenomic binning, comparative biology and taxonomic classification.</title>
        <authorList>
            <person name="Goeker M."/>
        </authorList>
    </citation>
    <scope>NUCLEOTIDE SEQUENCE [LARGE SCALE GENOMIC DNA]</scope>
    <source>
        <strain evidence="5 6">DSM 24696</strain>
    </source>
</reference>
<dbReference type="Pfam" id="PF14748">
    <property type="entry name" value="P5CR_dimer"/>
    <property type="match status" value="1"/>
</dbReference>
<dbReference type="PANTHER" id="PTHR11645">
    <property type="entry name" value="PYRROLINE-5-CARBOXYLATE REDUCTASE"/>
    <property type="match status" value="1"/>
</dbReference>
<evidence type="ECO:0000313" key="5">
    <source>
        <dbReference type="EMBL" id="MBB5173966.1"/>
    </source>
</evidence>
<dbReference type="SUPFAM" id="SSF48179">
    <property type="entry name" value="6-phosphogluconate dehydrogenase C-terminal domain-like"/>
    <property type="match status" value="1"/>
</dbReference>
<evidence type="ECO:0000259" key="4">
    <source>
        <dbReference type="Pfam" id="PF14748"/>
    </source>
</evidence>
<dbReference type="SUPFAM" id="SSF51735">
    <property type="entry name" value="NAD(P)-binding Rossmann-fold domains"/>
    <property type="match status" value="1"/>
</dbReference>
<accession>A0A840QR77</accession>
<organism evidence="5 6">
    <name type="scientific">Texcoconibacillus texcoconensis</name>
    <dbReference type="NCBI Taxonomy" id="1095777"/>
    <lineage>
        <taxon>Bacteria</taxon>
        <taxon>Bacillati</taxon>
        <taxon>Bacillota</taxon>
        <taxon>Bacilli</taxon>
        <taxon>Bacillales</taxon>
        <taxon>Bacillaceae</taxon>
        <taxon>Texcoconibacillus</taxon>
    </lineage>
</organism>
<dbReference type="Gene3D" id="1.10.3730.10">
    <property type="entry name" value="ProC C-terminal domain-like"/>
    <property type="match status" value="1"/>
</dbReference>
<dbReference type="InterPro" id="IPR028939">
    <property type="entry name" value="P5C_Rdtase_cat_N"/>
</dbReference>
<dbReference type="InterPro" id="IPR036291">
    <property type="entry name" value="NAD(P)-bd_dom_sf"/>
</dbReference>
<dbReference type="InterPro" id="IPR008927">
    <property type="entry name" value="6-PGluconate_DH-like_C_sf"/>
</dbReference>
<protein>
    <submittedName>
        <fullName evidence="5">Competence protein ComER</fullName>
    </submittedName>
</protein>
<name>A0A840QR77_9BACI</name>
<gene>
    <name evidence="5" type="ORF">HNQ41_002156</name>
</gene>
<dbReference type="Gene3D" id="3.40.50.720">
    <property type="entry name" value="NAD(P)-binding Rossmann-like Domain"/>
    <property type="match status" value="1"/>
</dbReference>
<feature type="domain" description="Pyrroline-5-carboxylate reductase dimerisation" evidence="4">
    <location>
        <begin position="165"/>
        <end position="261"/>
    </location>
</feature>
<dbReference type="NCBIfam" id="NF005814">
    <property type="entry name" value="PRK07680.1"/>
    <property type="match status" value="1"/>
</dbReference>
<dbReference type="InterPro" id="IPR000304">
    <property type="entry name" value="Pyrroline-COOH_reductase"/>
</dbReference>
<dbReference type="InterPro" id="IPR029036">
    <property type="entry name" value="P5CR_dimer"/>
</dbReference>
<evidence type="ECO:0000256" key="2">
    <source>
        <dbReference type="PIRSR" id="PIRSR000193-1"/>
    </source>
</evidence>
<dbReference type="AlphaFoldDB" id="A0A840QR77"/>
<dbReference type="PIRSF" id="PIRSF000193">
    <property type="entry name" value="Pyrrol-5-carb_rd"/>
    <property type="match status" value="1"/>
</dbReference>
<keyword evidence="6" id="KW-1185">Reference proteome</keyword>
<proteinExistence type="inferred from homology"/>
<dbReference type="GO" id="GO:0055129">
    <property type="term" value="P:L-proline biosynthetic process"/>
    <property type="evidence" value="ECO:0007669"/>
    <property type="project" value="TreeGrafter"/>
</dbReference>